<gene>
    <name evidence="2" type="ORF">IP98_00958</name>
</gene>
<comment type="caution">
    <text evidence="2">The sequence shown here is derived from an EMBL/GenBank/DDBJ whole genome shotgun (WGS) entry which is preliminary data.</text>
</comment>
<reference evidence="2 3" key="1">
    <citation type="journal article" date="2015" name="Stand. Genomic Sci.">
        <title>Genomic Encyclopedia of Bacterial and Archaeal Type Strains, Phase III: the genomes of soil and plant-associated and newly described type strains.</title>
        <authorList>
            <person name="Whitman W.B."/>
            <person name="Woyke T."/>
            <person name="Klenk H.P."/>
            <person name="Zhou Y."/>
            <person name="Lilburn T.G."/>
            <person name="Beck B.J."/>
            <person name="De Vos P."/>
            <person name="Vandamme P."/>
            <person name="Eisen J.A."/>
            <person name="Garrity G."/>
            <person name="Hugenholtz P."/>
            <person name="Kyrpides N.C."/>
        </authorList>
    </citation>
    <scope>NUCLEOTIDE SEQUENCE [LARGE SCALE GENOMIC DNA]</scope>
    <source>
        <strain evidence="2 3">CGMCC 1.7270</strain>
    </source>
</reference>
<sequence>MQSTVKTPQEYIASLPEDRKSAMEKLRKITSANLPAGFQETMGYGMLCYVVPHSTYPNGYHCDPKLPLPFLSIASQKNFIAVYHMGMYMDKKLLDWFTAEYPKHVKTKLDMGKSCIRFKKMDQIPYELLAELFQKMTVEEWISNYESVLNSNSKQR</sequence>
<keyword evidence="3" id="KW-1185">Reference proteome</keyword>
<dbReference type="InterPro" id="IPR014922">
    <property type="entry name" value="YdhG-like"/>
</dbReference>
<evidence type="ECO:0000313" key="2">
    <source>
        <dbReference type="EMBL" id="TWI13809.1"/>
    </source>
</evidence>
<organism evidence="2 3">
    <name type="scientific">Flavobacterium cauense R2A-7</name>
    <dbReference type="NCBI Taxonomy" id="1341154"/>
    <lineage>
        <taxon>Bacteria</taxon>
        <taxon>Pseudomonadati</taxon>
        <taxon>Bacteroidota</taxon>
        <taxon>Flavobacteriia</taxon>
        <taxon>Flavobacteriales</taxon>
        <taxon>Flavobacteriaceae</taxon>
        <taxon>Flavobacterium</taxon>
    </lineage>
</organism>
<dbReference type="Pfam" id="PF08818">
    <property type="entry name" value="DUF1801"/>
    <property type="match status" value="1"/>
</dbReference>
<evidence type="ECO:0000313" key="3">
    <source>
        <dbReference type="Proteomes" id="UP000319848"/>
    </source>
</evidence>
<dbReference type="Gene3D" id="3.90.1150.200">
    <property type="match status" value="1"/>
</dbReference>
<proteinExistence type="predicted"/>
<name>V6RX73_9FLAO</name>
<dbReference type="STRING" id="1341154.FCR2A7T_21520"/>
<accession>V6RX73</accession>
<feature type="domain" description="YdhG-like" evidence="1">
    <location>
        <begin position="19"/>
        <end position="135"/>
    </location>
</feature>
<dbReference type="SUPFAM" id="SSF159888">
    <property type="entry name" value="YdhG-like"/>
    <property type="match status" value="1"/>
</dbReference>
<protein>
    <submittedName>
        <fullName evidence="2">Uncharacterized protein DUF1801</fullName>
    </submittedName>
</protein>
<dbReference type="AlphaFoldDB" id="V6RX73"/>
<dbReference type="EMBL" id="VLKQ01000003">
    <property type="protein sequence ID" value="TWI13809.1"/>
    <property type="molecule type" value="Genomic_DNA"/>
</dbReference>
<dbReference type="OrthoDB" id="9813231at2"/>
<dbReference type="RefSeq" id="WP_023571265.1">
    <property type="nucleotide sequence ID" value="NZ_AVBI01000019.1"/>
</dbReference>
<evidence type="ECO:0000259" key="1">
    <source>
        <dbReference type="Pfam" id="PF08818"/>
    </source>
</evidence>
<dbReference type="Proteomes" id="UP000319848">
    <property type="component" value="Unassembled WGS sequence"/>
</dbReference>